<name>A0ABY2Z0M5_9BACT</name>
<dbReference type="Pfam" id="PF00128">
    <property type="entry name" value="Alpha-amylase"/>
    <property type="match status" value="1"/>
</dbReference>
<evidence type="ECO:0000313" key="3">
    <source>
        <dbReference type="Proteomes" id="UP000316851"/>
    </source>
</evidence>
<dbReference type="SUPFAM" id="SSF51445">
    <property type="entry name" value="(Trans)glycosidases"/>
    <property type="match status" value="1"/>
</dbReference>
<reference evidence="2" key="1">
    <citation type="submission" date="2019-06" db="EMBL/GenBank/DDBJ databases">
        <title>Mycoplasma neophronis type strain whole genome sequence.</title>
        <authorList>
            <person name="Spergser J."/>
        </authorList>
    </citation>
    <scope>NUCLEOTIDE SEQUENCE [LARGE SCALE GENOMIC DNA]</scope>
    <source>
        <strain evidence="2">DSM 24097</strain>
    </source>
</reference>
<feature type="domain" description="Glycosyl hydrolase family 13 catalytic" evidence="1">
    <location>
        <begin position="187"/>
        <end position="419"/>
    </location>
</feature>
<evidence type="ECO:0000259" key="1">
    <source>
        <dbReference type="Pfam" id="PF00128"/>
    </source>
</evidence>
<evidence type="ECO:0000313" key="2">
    <source>
        <dbReference type="EMBL" id="TPR54068.1"/>
    </source>
</evidence>
<proteinExistence type="predicted"/>
<dbReference type="EMBL" id="VHHP01000003">
    <property type="protein sequence ID" value="TPR54068.1"/>
    <property type="molecule type" value="Genomic_DNA"/>
</dbReference>
<gene>
    <name evidence="2" type="ORF">FJR74_01340</name>
</gene>
<keyword evidence="3" id="KW-1185">Reference proteome</keyword>
<sequence>MEEKNKRIILYELKIETFFDSNGSGYGDFNGLLLKKYYFQYLGINLIAIPDILNQYQNKFELEAIKNRYGSLSDFIECINEFRKDKIEIAPIINIGNIKQAYINWNNMYDLYNLGKDNNAKKHLTALDTYLVNESQSKITLDELSNFIQYLNKIISFYNQLKVKTIILTNYEFLLKNNNLSEANQFRFLQDVYKIIKRQNVDMQVILKSSDVNKEVYSKMLQVTEPCFDYLYLNHLPIMNLNQESKFAKMQPLPFANFFHAYRPFLNDKRVILSLGSDQVGRINSRWGDELAYAQEATKTFLMFVFAAHNSIGIYYGDELGMLRAKIKKDYQFENDNFNEEKRFYQAKNISEDEFFKAQLFQNKITSYTYMSWNNNHYAGATKAHHGNFLMPEKWQKFNVEKESNTESSSLKFANLLLKLVFGSEYSETIENSSISFKFNDKGIAKIIHKNPENKTIIFLMNLSKNHLFANVNGSYRILATTYTNKFYATVPKQLAPFESLILIED</sequence>
<dbReference type="RefSeq" id="WP_140914757.1">
    <property type="nucleotide sequence ID" value="NZ_VHHP01000003.1"/>
</dbReference>
<dbReference type="Proteomes" id="UP000316851">
    <property type="component" value="Unassembled WGS sequence"/>
</dbReference>
<dbReference type="InterPro" id="IPR017853">
    <property type="entry name" value="GH"/>
</dbReference>
<organism evidence="2 3">
    <name type="scientific">Metamycoplasma neophronis</name>
    <dbReference type="NCBI Taxonomy" id="872983"/>
    <lineage>
        <taxon>Bacteria</taxon>
        <taxon>Bacillati</taxon>
        <taxon>Mycoplasmatota</taxon>
        <taxon>Mycoplasmoidales</taxon>
        <taxon>Metamycoplasmataceae</taxon>
        <taxon>Metamycoplasma</taxon>
    </lineage>
</organism>
<dbReference type="InterPro" id="IPR006047">
    <property type="entry name" value="GH13_cat_dom"/>
</dbReference>
<dbReference type="Gene3D" id="3.20.20.80">
    <property type="entry name" value="Glycosidases"/>
    <property type="match status" value="2"/>
</dbReference>
<accession>A0ABY2Z0M5</accession>
<comment type="caution">
    <text evidence="2">The sequence shown here is derived from an EMBL/GenBank/DDBJ whole genome shotgun (WGS) entry which is preliminary data.</text>
</comment>
<protein>
    <submittedName>
        <fullName evidence="2">Glucan 1,6-alpha-glucosidase</fullName>
    </submittedName>
</protein>